<dbReference type="Gene3D" id="1.10.10.10">
    <property type="entry name" value="Winged helix-like DNA-binding domain superfamily/Winged helix DNA-binding domain"/>
    <property type="match status" value="1"/>
</dbReference>
<dbReference type="InterPro" id="IPR036388">
    <property type="entry name" value="WH-like_DNA-bd_sf"/>
</dbReference>
<comment type="caution">
    <text evidence="1">The sequence shown here is derived from an EMBL/GenBank/DDBJ whole genome shotgun (WGS) entry which is preliminary data.</text>
</comment>
<evidence type="ECO:0000313" key="2">
    <source>
        <dbReference type="Proteomes" id="UP000320813"/>
    </source>
</evidence>
<dbReference type="AlphaFoldDB" id="A0A519BAM2"/>
<dbReference type="Proteomes" id="UP000320813">
    <property type="component" value="Unassembled WGS sequence"/>
</dbReference>
<organism evidence="1 2">
    <name type="scientific">Candidatus Acidulodesulfobacterium ferriphilum</name>
    <dbReference type="NCBI Taxonomy" id="2597223"/>
    <lineage>
        <taxon>Bacteria</taxon>
        <taxon>Deltaproteobacteria</taxon>
        <taxon>Candidatus Acidulodesulfobacterales</taxon>
        <taxon>Candidatus Acidulodesulfobacterium</taxon>
    </lineage>
</organism>
<dbReference type="InterPro" id="IPR036390">
    <property type="entry name" value="WH_DNA-bd_sf"/>
</dbReference>
<name>A0A519BAM2_9DELT</name>
<sequence length="236" mass="27933">MGAHKRVDFSERDKQLLYLLYKHRYCDFTALTMLNIKYDTLYRRLKKLIKSDYVKKLNSENIKIEIYSLTQKGENWLTQNIEQEFNKPILSKIKTSSLYNFNHHLLIARIGALLASRNIDYEIDLTCKKAYPELKIIPDIIIKKYGGLICFEIELEYKTAEKYAKKLSQLQNSADIKKLIYLTQGKPDKLQNKISIIDRYKKGKSIDERFIDNETKNKIIFVELNNFIQNIDEFIS</sequence>
<accession>A0A519BAM2</accession>
<gene>
    <name evidence="1" type="ORF">EVJ47_06605</name>
</gene>
<reference evidence="1 2" key="1">
    <citation type="submission" date="2019-01" db="EMBL/GenBank/DDBJ databases">
        <title>Insights into ecological role of a new deltaproteobacterial order Candidatus Sinidesulfobacterales (Sva0485) by metagenomics and metatranscriptomics.</title>
        <authorList>
            <person name="Tan S."/>
            <person name="Liu J."/>
            <person name="Fang Y."/>
            <person name="Hedlund B.P."/>
            <person name="Lian Z.H."/>
            <person name="Huang L.Y."/>
            <person name="Li J.T."/>
            <person name="Huang L.N."/>
            <person name="Li W.J."/>
            <person name="Jiang H.C."/>
            <person name="Dong H.L."/>
            <person name="Shu W.S."/>
        </authorList>
    </citation>
    <scope>NUCLEOTIDE SEQUENCE [LARGE SCALE GENOMIC DNA]</scope>
    <source>
        <strain evidence="1">AP3</strain>
    </source>
</reference>
<protein>
    <submittedName>
        <fullName evidence="1">Uncharacterized protein</fullName>
    </submittedName>
</protein>
<dbReference type="EMBL" id="SGBD01000003">
    <property type="protein sequence ID" value="RZD14333.1"/>
    <property type="molecule type" value="Genomic_DNA"/>
</dbReference>
<evidence type="ECO:0000313" key="1">
    <source>
        <dbReference type="EMBL" id="RZD14333.1"/>
    </source>
</evidence>
<dbReference type="SUPFAM" id="SSF46785">
    <property type="entry name" value="Winged helix' DNA-binding domain"/>
    <property type="match status" value="1"/>
</dbReference>
<proteinExistence type="predicted"/>